<organism evidence="3">
    <name type="scientific">marine sediment metagenome</name>
    <dbReference type="NCBI Taxonomy" id="412755"/>
    <lineage>
        <taxon>unclassified sequences</taxon>
        <taxon>metagenomes</taxon>
        <taxon>ecological metagenomes</taxon>
    </lineage>
</organism>
<keyword evidence="1" id="KW-0378">Hydrolase</keyword>
<dbReference type="NCBIfam" id="TIGR02258">
    <property type="entry name" value="2_5_ligase"/>
    <property type="match status" value="1"/>
</dbReference>
<feature type="non-terminal residue" evidence="3">
    <location>
        <position position="106"/>
    </location>
</feature>
<dbReference type="InterPro" id="IPR014051">
    <property type="entry name" value="Phosphoesterase_HXTX"/>
</dbReference>
<dbReference type="InterPro" id="IPR004175">
    <property type="entry name" value="RNA_CPDase"/>
</dbReference>
<dbReference type="SUPFAM" id="SSF55144">
    <property type="entry name" value="LigT-like"/>
    <property type="match status" value="1"/>
</dbReference>
<dbReference type="EMBL" id="BARS01031342">
    <property type="protein sequence ID" value="GAG17060.1"/>
    <property type="molecule type" value="Genomic_DNA"/>
</dbReference>
<sequence>MRTFIAVEPPGSLREEIGRLTAQHFESQLPGFRWVKPENIHLTLRFLGEIDPARLDSLTQAVSVAAAKFAPFKLTVESLGFFGSQKRPRVVWLGLSNFQQLSALAE</sequence>
<dbReference type="InterPro" id="IPR009097">
    <property type="entry name" value="Cyclic_Pdiesterase"/>
</dbReference>
<dbReference type="Gene3D" id="3.90.1140.10">
    <property type="entry name" value="Cyclic phosphodiesterase"/>
    <property type="match status" value="1"/>
</dbReference>
<feature type="domain" description="Phosphoesterase HXTX" evidence="2">
    <location>
        <begin position="7"/>
        <end position="92"/>
    </location>
</feature>
<gene>
    <name evidence="3" type="ORF">S01H1_48791</name>
</gene>
<dbReference type="GO" id="GO:0004113">
    <property type="term" value="F:2',3'-cyclic-nucleotide 3'-phosphodiesterase activity"/>
    <property type="evidence" value="ECO:0007669"/>
    <property type="project" value="InterPro"/>
</dbReference>
<dbReference type="PANTHER" id="PTHR35561:SF1">
    <property type="entry name" value="RNA 2',3'-CYCLIC PHOSPHODIESTERASE"/>
    <property type="match status" value="1"/>
</dbReference>
<evidence type="ECO:0000313" key="3">
    <source>
        <dbReference type="EMBL" id="GAG17060.1"/>
    </source>
</evidence>
<dbReference type="Pfam" id="PF02834">
    <property type="entry name" value="LigT_PEase"/>
    <property type="match status" value="1"/>
</dbReference>
<proteinExistence type="predicted"/>
<dbReference type="PANTHER" id="PTHR35561">
    <property type="entry name" value="RNA 2',3'-CYCLIC PHOSPHODIESTERASE"/>
    <property type="match status" value="1"/>
</dbReference>
<comment type="caution">
    <text evidence="3">The sequence shown here is derived from an EMBL/GenBank/DDBJ whole genome shotgun (WGS) entry which is preliminary data.</text>
</comment>
<dbReference type="GO" id="GO:0008664">
    <property type="term" value="F:RNA 2',3'-cyclic 3'-phosphodiesterase activity"/>
    <property type="evidence" value="ECO:0007669"/>
    <property type="project" value="InterPro"/>
</dbReference>
<protein>
    <recommendedName>
        <fullName evidence="2">Phosphoesterase HXTX domain-containing protein</fullName>
    </recommendedName>
</protein>
<evidence type="ECO:0000259" key="2">
    <source>
        <dbReference type="Pfam" id="PF02834"/>
    </source>
</evidence>
<dbReference type="AlphaFoldDB" id="X0VFI8"/>
<evidence type="ECO:0000256" key="1">
    <source>
        <dbReference type="ARBA" id="ARBA00022801"/>
    </source>
</evidence>
<accession>X0VFI8</accession>
<name>X0VFI8_9ZZZZ</name>
<reference evidence="3" key="1">
    <citation type="journal article" date="2014" name="Front. Microbiol.">
        <title>High frequency of phylogenetically diverse reductive dehalogenase-homologous genes in deep subseafloor sedimentary metagenomes.</title>
        <authorList>
            <person name="Kawai M."/>
            <person name="Futagami T."/>
            <person name="Toyoda A."/>
            <person name="Takaki Y."/>
            <person name="Nishi S."/>
            <person name="Hori S."/>
            <person name="Arai W."/>
            <person name="Tsubouchi T."/>
            <person name="Morono Y."/>
            <person name="Uchiyama I."/>
            <person name="Ito T."/>
            <person name="Fujiyama A."/>
            <person name="Inagaki F."/>
            <person name="Takami H."/>
        </authorList>
    </citation>
    <scope>NUCLEOTIDE SEQUENCE</scope>
    <source>
        <strain evidence="3">Expedition CK06-06</strain>
    </source>
</reference>